<evidence type="ECO:0000313" key="6">
    <source>
        <dbReference type="Proteomes" id="UP001142810"/>
    </source>
</evidence>
<dbReference type="Gene3D" id="1.25.40.10">
    <property type="entry name" value="Tetratricopeptide repeat domain"/>
    <property type="match status" value="1"/>
</dbReference>
<gene>
    <name evidence="5" type="primary">ybgF</name>
    <name evidence="1" type="synonym">cpoB</name>
    <name evidence="5" type="ORF">OPS25_04930</name>
</gene>
<evidence type="ECO:0000256" key="1">
    <source>
        <dbReference type="HAMAP-Rule" id="MF_02066"/>
    </source>
</evidence>
<feature type="repeat" description="TPR" evidence="2">
    <location>
        <begin position="234"/>
        <end position="267"/>
    </location>
</feature>
<comment type="subcellular location">
    <subcellularLocation>
        <location evidence="1">Periplasm</location>
    </subcellularLocation>
</comment>
<comment type="caution">
    <text evidence="5">The sequence shown here is derived from an EMBL/GenBank/DDBJ whole genome shotgun (WGS) entry which is preliminary data.</text>
</comment>
<dbReference type="NCBIfam" id="TIGR02795">
    <property type="entry name" value="tol_pal_ybgF"/>
    <property type="match status" value="1"/>
</dbReference>
<dbReference type="PROSITE" id="PS50005">
    <property type="entry name" value="TPR"/>
    <property type="match status" value="1"/>
</dbReference>
<dbReference type="InterPro" id="IPR032519">
    <property type="entry name" value="YbgF_tri"/>
</dbReference>
<dbReference type="InterPro" id="IPR011990">
    <property type="entry name" value="TPR-like_helical_dom_sf"/>
</dbReference>
<evidence type="ECO:0000313" key="5">
    <source>
        <dbReference type="EMBL" id="MCW8107843.1"/>
    </source>
</evidence>
<keyword evidence="2" id="KW-0802">TPR repeat</keyword>
<feature type="signal peptide" evidence="1">
    <location>
        <begin position="1"/>
        <end position="32"/>
    </location>
</feature>
<keyword evidence="1" id="KW-0131">Cell cycle</keyword>
<evidence type="ECO:0000256" key="2">
    <source>
        <dbReference type="PROSITE-ProRule" id="PRU00339"/>
    </source>
</evidence>
<accession>A0ABT3P4Z5</accession>
<feature type="compositionally biased region" description="Polar residues" evidence="3">
    <location>
        <begin position="143"/>
        <end position="155"/>
    </location>
</feature>
<comment type="similarity">
    <text evidence="1">Belongs to the CpoB family.</text>
</comment>
<keyword evidence="6" id="KW-1185">Reference proteome</keyword>
<dbReference type="Gene3D" id="1.20.5.110">
    <property type="match status" value="1"/>
</dbReference>
<dbReference type="InterPro" id="IPR014162">
    <property type="entry name" value="CpoB_C"/>
</dbReference>
<dbReference type="RefSeq" id="WP_265616532.1">
    <property type="nucleotide sequence ID" value="NZ_JAPFRD010000005.1"/>
</dbReference>
<sequence precursor="true">MTKAITDRYSSGSIARGATLCSALLVSVMVNAQAPVYDVNNDDTSRRANASQGPSVPTGTVEQRVAILERMVDSRTQMQHRLQQQLDTMQGEIDELRGAVEVHTNQLEKVLERQRELYLEIDKRVEALKQGNTAVSADDSTDYGVTQPVSRPSASQEDESTAYDNAVNLILQSREYDKAIPAFQAFIQRFPNSQYAPNAHYWLGQLLFNKQEWAQAQEQFEIVSSRFSNSSKRADALLKLGVIAERQNNNQRAKQFYQQVIEMYPNSSARKLAESRISGL</sequence>
<evidence type="ECO:0000256" key="3">
    <source>
        <dbReference type="SAM" id="MobiDB-lite"/>
    </source>
</evidence>
<dbReference type="Pfam" id="PF13174">
    <property type="entry name" value="TPR_6"/>
    <property type="match status" value="1"/>
</dbReference>
<dbReference type="InterPro" id="IPR034706">
    <property type="entry name" value="CpoB"/>
</dbReference>
<dbReference type="EMBL" id="JAPFRD010000005">
    <property type="protein sequence ID" value="MCW8107843.1"/>
    <property type="molecule type" value="Genomic_DNA"/>
</dbReference>
<dbReference type="SUPFAM" id="SSF48452">
    <property type="entry name" value="TPR-like"/>
    <property type="match status" value="1"/>
</dbReference>
<dbReference type="InterPro" id="IPR019734">
    <property type="entry name" value="TPR_rpt"/>
</dbReference>
<name>A0ABT3P4Z5_9ALTE</name>
<dbReference type="Proteomes" id="UP001142810">
    <property type="component" value="Unassembled WGS sequence"/>
</dbReference>
<organism evidence="5 6">
    <name type="scientific">Alteromonas aquimaris</name>
    <dbReference type="NCBI Taxonomy" id="2998417"/>
    <lineage>
        <taxon>Bacteria</taxon>
        <taxon>Pseudomonadati</taxon>
        <taxon>Pseudomonadota</taxon>
        <taxon>Gammaproteobacteria</taxon>
        <taxon>Alteromonadales</taxon>
        <taxon>Alteromonadaceae</taxon>
        <taxon>Alteromonas/Salinimonas group</taxon>
        <taxon>Alteromonas</taxon>
    </lineage>
</organism>
<dbReference type="Pfam" id="PF13432">
    <property type="entry name" value="TPR_16"/>
    <property type="match status" value="1"/>
</dbReference>
<keyword evidence="1" id="KW-0574">Periplasm</keyword>
<feature type="region of interest" description="Disordered" evidence="3">
    <location>
        <begin position="132"/>
        <end position="160"/>
    </location>
</feature>
<reference evidence="5" key="1">
    <citation type="submission" date="2022-11" db="EMBL/GenBank/DDBJ databases">
        <title>Alteromonas sp. nov., isolated from sea water of the Qingdao.</title>
        <authorList>
            <person name="Wang Q."/>
        </authorList>
    </citation>
    <scope>NUCLEOTIDE SEQUENCE</scope>
    <source>
        <strain evidence="5">ASW11-7</strain>
    </source>
</reference>
<dbReference type="HAMAP" id="MF_02066">
    <property type="entry name" value="CpoB"/>
    <property type="match status" value="1"/>
</dbReference>
<keyword evidence="1" id="KW-0175">Coiled coil</keyword>
<feature type="chain" id="PRO_5044943861" description="Cell division coordinator CpoB" evidence="1">
    <location>
        <begin position="33"/>
        <end position="280"/>
    </location>
</feature>
<keyword evidence="1" id="KW-0732">Signal</keyword>
<keyword evidence="1" id="KW-0132">Cell division</keyword>
<feature type="domain" description="YbgF trimerisation" evidence="4">
    <location>
        <begin position="61"/>
        <end position="134"/>
    </location>
</feature>
<dbReference type="Pfam" id="PF16331">
    <property type="entry name" value="TolA_bind_tri"/>
    <property type="match status" value="1"/>
</dbReference>
<feature type="coiled-coil region" evidence="1">
    <location>
        <begin position="79"/>
        <end position="113"/>
    </location>
</feature>
<evidence type="ECO:0000259" key="4">
    <source>
        <dbReference type="Pfam" id="PF16331"/>
    </source>
</evidence>
<dbReference type="SMART" id="SM00028">
    <property type="entry name" value="TPR"/>
    <property type="match status" value="3"/>
</dbReference>
<protein>
    <recommendedName>
        <fullName evidence="1">Cell division coordinator CpoB</fullName>
    </recommendedName>
</protein>
<comment type="function">
    <text evidence="1">Mediates coordination of peptidoglycan synthesis and outer membrane constriction during cell division.</text>
</comment>
<proteinExistence type="inferred from homology"/>